<accession>A0AAW0MMN5</accession>
<dbReference type="AlphaFoldDB" id="A0AAW0MMN5"/>
<evidence type="ECO:0000313" key="2">
    <source>
        <dbReference type="EMBL" id="KAK7880579.1"/>
    </source>
</evidence>
<dbReference type="Proteomes" id="UP001460270">
    <property type="component" value="Unassembled WGS sequence"/>
</dbReference>
<proteinExistence type="predicted"/>
<gene>
    <name evidence="2" type="ORF">WMY93_032779</name>
</gene>
<comment type="caution">
    <text evidence="2">The sequence shown here is derived from an EMBL/GenBank/DDBJ whole genome shotgun (WGS) entry which is preliminary data.</text>
</comment>
<protein>
    <submittedName>
        <fullName evidence="2">Uncharacterized protein</fullName>
    </submittedName>
</protein>
<name>A0AAW0MMN5_9GOBI</name>
<reference evidence="3" key="1">
    <citation type="submission" date="2024-04" db="EMBL/GenBank/DDBJ databases">
        <title>Salinicola lusitanus LLJ914,a marine bacterium isolated from the Okinawa Trough.</title>
        <authorList>
            <person name="Li J."/>
        </authorList>
    </citation>
    <scope>NUCLEOTIDE SEQUENCE [LARGE SCALE GENOMIC DNA]</scope>
</reference>
<feature type="compositionally biased region" description="Basic and acidic residues" evidence="1">
    <location>
        <begin position="120"/>
        <end position="199"/>
    </location>
</feature>
<evidence type="ECO:0000256" key="1">
    <source>
        <dbReference type="SAM" id="MobiDB-lite"/>
    </source>
</evidence>
<dbReference type="EMBL" id="JBBPFD010000075">
    <property type="protein sequence ID" value="KAK7880579.1"/>
    <property type="molecule type" value="Genomic_DNA"/>
</dbReference>
<feature type="region of interest" description="Disordered" evidence="1">
    <location>
        <begin position="120"/>
        <end position="221"/>
    </location>
</feature>
<keyword evidence="3" id="KW-1185">Reference proteome</keyword>
<organism evidence="2 3">
    <name type="scientific">Mugilogobius chulae</name>
    <name type="common">yellowstripe goby</name>
    <dbReference type="NCBI Taxonomy" id="88201"/>
    <lineage>
        <taxon>Eukaryota</taxon>
        <taxon>Metazoa</taxon>
        <taxon>Chordata</taxon>
        <taxon>Craniata</taxon>
        <taxon>Vertebrata</taxon>
        <taxon>Euteleostomi</taxon>
        <taxon>Actinopterygii</taxon>
        <taxon>Neopterygii</taxon>
        <taxon>Teleostei</taxon>
        <taxon>Neoteleostei</taxon>
        <taxon>Acanthomorphata</taxon>
        <taxon>Gobiaria</taxon>
        <taxon>Gobiiformes</taxon>
        <taxon>Gobioidei</taxon>
        <taxon>Gobiidae</taxon>
        <taxon>Gobionellinae</taxon>
        <taxon>Mugilogobius</taxon>
    </lineage>
</organism>
<evidence type="ECO:0000313" key="3">
    <source>
        <dbReference type="Proteomes" id="UP001460270"/>
    </source>
</evidence>
<sequence length="221" mass="24855">MFSDSLLIGRSVPGAVVIILRRWESAVVLVAALSRSGAGAKLISVESAATWSHRTQDLSLVLTVHPAGFGFTSVKWDMNSSSGRLCSGGRGTDDRATSAVEEQRLYSEFILVYKREREREGGGGEGERERKGEREEEREECVRGEGGGRERECVRGEREEEGEGESRRERGEREERERQRREVGRTTRERARQTRREEVCGNGRRRKRGIEGVEMRVGGGE</sequence>